<dbReference type="Proteomes" id="UP000663828">
    <property type="component" value="Unassembled WGS sequence"/>
</dbReference>
<reference evidence="3" key="1">
    <citation type="submission" date="2021-02" db="EMBL/GenBank/DDBJ databases">
        <authorList>
            <person name="Nowell W R."/>
        </authorList>
    </citation>
    <scope>NUCLEOTIDE SEQUENCE</scope>
</reference>
<evidence type="ECO:0000313" key="2">
    <source>
        <dbReference type="EMBL" id="CAF1164556.1"/>
    </source>
</evidence>
<dbReference type="AlphaFoldDB" id="A0A814YFP6"/>
<organism evidence="3 4">
    <name type="scientific">Adineta ricciae</name>
    <name type="common">Rotifer</name>
    <dbReference type="NCBI Taxonomy" id="249248"/>
    <lineage>
        <taxon>Eukaryota</taxon>
        <taxon>Metazoa</taxon>
        <taxon>Spiralia</taxon>
        <taxon>Gnathifera</taxon>
        <taxon>Rotifera</taxon>
        <taxon>Eurotatoria</taxon>
        <taxon>Bdelloidea</taxon>
        <taxon>Adinetida</taxon>
        <taxon>Adinetidae</taxon>
        <taxon>Adineta</taxon>
    </lineage>
</organism>
<proteinExistence type="predicted"/>
<name>A0A814YFP6_ADIRI</name>
<protein>
    <submittedName>
        <fullName evidence="3">Uncharacterized protein</fullName>
    </submittedName>
</protein>
<dbReference type="EMBL" id="CAJNOR010001970">
    <property type="protein sequence ID" value="CAF1228371.1"/>
    <property type="molecule type" value="Genomic_DNA"/>
</dbReference>
<dbReference type="PROSITE" id="PS51257">
    <property type="entry name" value="PROKAR_LIPOPROTEIN"/>
    <property type="match status" value="1"/>
</dbReference>
<evidence type="ECO:0000313" key="4">
    <source>
        <dbReference type="Proteomes" id="UP000663828"/>
    </source>
</evidence>
<dbReference type="EMBL" id="CAJNOJ010000127">
    <property type="protein sequence ID" value="CAF1164556.1"/>
    <property type="molecule type" value="Genomic_DNA"/>
</dbReference>
<evidence type="ECO:0000313" key="3">
    <source>
        <dbReference type="EMBL" id="CAF1228371.1"/>
    </source>
</evidence>
<dbReference type="OrthoDB" id="9973045at2759"/>
<dbReference type="Proteomes" id="UP000663852">
    <property type="component" value="Unassembled WGS sequence"/>
</dbReference>
<sequence>MSKLCIVILGFFTTSCILNAILAGALPTRDKVQSLATLCGILNYGEFTHDVSTHRLNDPNNPIKTYQTGHNGRIEYVRAEITPASIGKGSAPSDRARKYARSMGKSNDDAGHIIANILGGTGKEFRIENNIRQTVVGSGQTVEVVVQLYYATPTDTRPTHFMYRANNGNSCHTADVHNP</sequence>
<keyword evidence="4" id="KW-1185">Reference proteome</keyword>
<gene>
    <name evidence="2" type="ORF">EDS130_LOCUS23335</name>
    <name evidence="3" type="ORF">XAT740_LOCUS25088</name>
</gene>
<accession>A0A814YFP6</accession>
<comment type="caution">
    <text evidence="3">The sequence shown here is derived from an EMBL/GenBank/DDBJ whole genome shotgun (WGS) entry which is preliminary data.</text>
</comment>
<feature type="chain" id="PRO_5036411149" evidence="1">
    <location>
        <begin position="24"/>
        <end position="179"/>
    </location>
</feature>
<evidence type="ECO:0000256" key="1">
    <source>
        <dbReference type="SAM" id="SignalP"/>
    </source>
</evidence>
<keyword evidence="1" id="KW-0732">Signal</keyword>
<feature type="signal peptide" evidence="1">
    <location>
        <begin position="1"/>
        <end position="23"/>
    </location>
</feature>